<keyword evidence="7 15" id="KW-0507">mRNA processing</keyword>
<dbReference type="HAMAP" id="MF_00104">
    <property type="entry name" value="RNase_III"/>
    <property type="match status" value="1"/>
</dbReference>
<keyword evidence="11 15" id="KW-0255">Endonuclease</keyword>
<comment type="caution">
    <text evidence="19">The sequence shown here is derived from an EMBL/GenBank/DDBJ whole genome shotgun (WGS) entry which is preliminary data.</text>
</comment>
<gene>
    <name evidence="15 19" type="primary">rnc</name>
    <name evidence="19" type="ORF">SGCZBJ_08935</name>
</gene>
<dbReference type="Pfam" id="PF14622">
    <property type="entry name" value="Ribonucleas_3_3"/>
    <property type="match status" value="1"/>
</dbReference>
<feature type="domain" description="RNase III" evidence="18">
    <location>
        <begin position="11"/>
        <end position="139"/>
    </location>
</feature>
<comment type="similarity">
    <text evidence="3">Belongs to the ribonuclease III family.</text>
</comment>
<dbReference type="Gene3D" id="1.10.1520.10">
    <property type="entry name" value="Ribonuclease III domain"/>
    <property type="match status" value="1"/>
</dbReference>
<evidence type="ECO:0000256" key="5">
    <source>
        <dbReference type="ARBA" id="ARBA00022490"/>
    </source>
</evidence>
<feature type="binding site" evidence="15">
    <location>
        <position position="128"/>
    </location>
    <ligand>
        <name>Mg(2+)</name>
        <dbReference type="ChEBI" id="CHEBI:18420"/>
    </ligand>
</feature>
<dbReference type="PANTHER" id="PTHR11207">
    <property type="entry name" value="RIBONUCLEASE III"/>
    <property type="match status" value="1"/>
</dbReference>
<evidence type="ECO:0000259" key="18">
    <source>
        <dbReference type="PROSITE" id="PS50142"/>
    </source>
</evidence>
<dbReference type="GO" id="GO:0019843">
    <property type="term" value="F:rRNA binding"/>
    <property type="evidence" value="ECO:0007669"/>
    <property type="project" value="UniProtKB-KW"/>
</dbReference>
<dbReference type="Gene3D" id="3.30.160.20">
    <property type="match status" value="1"/>
</dbReference>
<dbReference type="InterPro" id="IPR036389">
    <property type="entry name" value="RNase_III_sf"/>
</dbReference>
<dbReference type="SUPFAM" id="SSF54768">
    <property type="entry name" value="dsRNA-binding domain-like"/>
    <property type="match status" value="1"/>
</dbReference>
<comment type="subunit">
    <text evidence="4 15">Homodimer.</text>
</comment>
<comment type="catalytic activity">
    <reaction evidence="1 15">
        <text>Endonucleolytic cleavage to 5'-phosphomonoester.</text>
        <dbReference type="EC" id="3.1.26.3"/>
    </reaction>
</comment>
<keyword evidence="5 15" id="KW-0963">Cytoplasm</keyword>
<evidence type="ECO:0000256" key="4">
    <source>
        <dbReference type="ARBA" id="ARBA00011738"/>
    </source>
</evidence>
<dbReference type="GO" id="GO:0010468">
    <property type="term" value="P:regulation of gene expression"/>
    <property type="evidence" value="ECO:0007669"/>
    <property type="project" value="TreeGrafter"/>
</dbReference>
<keyword evidence="6 15" id="KW-0698">rRNA processing</keyword>
<feature type="active site" evidence="15">
    <location>
        <position position="128"/>
    </location>
</feature>
<evidence type="ECO:0000256" key="11">
    <source>
        <dbReference type="ARBA" id="ARBA00022759"/>
    </source>
</evidence>
<dbReference type="Proteomes" id="UP000234479">
    <property type="component" value="Unassembled WGS sequence"/>
</dbReference>
<dbReference type="EC" id="3.1.26.3" evidence="15"/>
<keyword evidence="20" id="KW-1185">Reference proteome</keyword>
<dbReference type="GO" id="GO:0042802">
    <property type="term" value="F:identical protein binding"/>
    <property type="evidence" value="ECO:0007669"/>
    <property type="project" value="UniProtKB-ARBA"/>
</dbReference>
<dbReference type="AlphaFoldDB" id="A0A2N5DLF8"/>
<dbReference type="InterPro" id="IPR014720">
    <property type="entry name" value="dsRBD_dom"/>
</dbReference>
<protein>
    <recommendedName>
        <fullName evidence="15">Ribonuclease 3</fullName>
        <ecNumber evidence="15">3.1.26.3</ecNumber>
    </recommendedName>
    <alternativeName>
        <fullName evidence="15">Ribonuclease III</fullName>
        <shortName evidence="15">RNase III</shortName>
    </alternativeName>
</protein>
<evidence type="ECO:0000256" key="1">
    <source>
        <dbReference type="ARBA" id="ARBA00000109"/>
    </source>
</evidence>
<dbReference type="FunFam" id="3.30.160.20:FF:000003">
    <property type="entry name" value="Ribonuclease 3"/>
    <property type="match status" value="1"/>
</dbReference>
<dbReference type="SMART" id="SM00535">
    <property type="entry name" value="RIBOc"/>
    <property type="match status" value="1"/>
</dbReference>
<dbReference type="PROSITE" id="PS50137">
    <property type="entry name" value="DS_RBD"/>
    <property type="match status" value="1"/>
</dbReference>
<dbReference type="GO" id="GO:0046872">
    <property type="term" value="F:metal ion binding"/>
    <property type="evidence" value="ECO:0007669"/>
    <property type="project" value="UniProtKB-KW"/>
</dbReference>
<dbReference type="PROSITE" id="PS50142">
    <property type="entry name" value="RNASE_3_2"/>
    <property type="match status" value="1"/>
</dbReference>
<comment type="caution">
    <text evidence="15">Lacks conserved residue(s) required for the propagation of feature annotation.</text>
</comment>
<dbReference type="RefSeq" id="WP_101717651.1">
    <property type="nucleotide sequence ID" value="NZ_PJRS01000017.1"/>
</dbReference>
<feature type="domain" description="DRBM" evidence="17">
    <location>
        <begin position="165"/>
        <end position="234"/>
    </location>
</feature>
<proteinExistence type="inferred from homology"/>
<evidence type="ECO:0000256" key="6">
    <source>
        <dbReference type="ARBA" id="ARBA00022552"/>
    </source>
</evidence>
<comment type="function">
    <text evidence="15">Digests double-stranded RNA. Involved in the processing of primary rRNA transcript to yield the immediate precursors to the large and small rRNAs (23S and 16S). Processes some mRNAs, and tRNAs when they are encoded in the rRNA operon. Processes pre-crRNA and tracrRNA of type II CRISPR loci if present in the organism.</text>
</comment>
<evidence type="ECO:0000256" key="12">
    <source>
        <dbReference type="ARBA" id="ARBA00022801"/>
    </source>
</evidence>
<evidence type="ECO:0000256" key="13">
    <source>
        <dbReference type="ARBA" id="ARBA00022842"/>
    </source>
</evidence>
<dbReference type="FunFam" id="1.10.1520.10:FF:000001">
    <property type="entry name" value="Ribonuclease 3"/>
    <property type="match status" value="1"/>
</dbReference>
<evidence type="ECO:0000256" key="15">
    <source>
        <dbReference type="HAMAP-Rule" id="MF_00104"/>
    </source>
</evidence>
<evidence type="ECO:0000256" key="9">
    <source>
        <dbReference type="ARBA" id="ARBA00022722"/>
    </source>
</evidence>
<comment type="subcellular location">
    <subcellularLocation>
        <location evidence="2 15">Cytoplasm</location>
    </subcellularLocation>
</comment>
<keyword evidence="15" id="KW-0699">rRNA-binding</keyword>
<dbReference type="GO" id="GO:0003725">
    <property type="term" value="F:double-stranded RNA binding"/>
    <property type="evidence" value="ECO:0007669"/>
    <property type="project" value="TreeGrafter"/>
</dbReference>
<dbReference type="InterPro" id="IPR000999">
    <property type="entry name" value="RNase_III_dom"/>
</dbReference>
<evidence type="ECO:0000256" key="10">
    <source>
        <dbReference type="ARBA" id="ARBA00022723"/>
    </source>
</evidence>
<keyword evidence="8 15" id="KW-0819">tRNA processing</keyword>
<reference evidence="19 20" key="1">
    <citation type="submission" date="2017-12" db="EMBL/GenBank/DDBJ databases">
        <title>The genome sequence of Caulobacter sp. 410.</title>
        <authorList>
            <person name="Gao J."/>
            <person name="Mao X."/>
            <person name="Sun J."/>
        </authorList>
    </citation>
    <scope>NUCLEOTIDE SEQUENCE [LARGE SCALE GENOMIC DNA]</scope>
    <source>
        <strain evidence="19 20">410</strain>
    </source>
</reference>
<evidence type="ECO:0000313" key="19">
    <source>
        <dbReference type="EMBL" id="PLR26874.1"/>
    </source>
</evidence>
<organism evidence="19 20">
    <name type="scientific">Caulobacter zeae</name>
    <dbReference type="NCBI Taxonomy" id="2055137"/>
    <lineage>
        <taxon>Bacteria</taxon>
        <taxon>Pseudomonadati</taxon>
        <taxon>Pseudomonadota</taxon>
        <taxon>Alphaproteobacteria</taxon>
        <taxon>Caulobacterales</taxon>
        <taxon>Caulobacteraceae</taxon>
        <taxon>Caulobacter</taxon>
    </lineage>
</organism>
<comment type="cofactor">
    <cofactor evidence="15">
        <name>Mg(2+)</name>
        <dbReference type="ChEBI" id="CHEBI:18420"/>
    </cofactor>
</comment>
<dbReference type="PANTHER" id="PTHR11207:SF0">
    <property type="entry name" value="RIBONUCLEASE 3"/>
    <property type="match status" value="1"/>
</dbReference>
<feature type="binding site" evidence="15">
    <location>
        <position position="52"/>
    </location>
    <ligand>
        <name>Mg(2+)</name>
        <dbReference type="ChEBI" id="CHEBI:18420"/>
    </ligand>
</feature>
<feature type="active site" evidence="15">
    <location>
        <position position="56"/>
    </location>
</feature>
<sequence length="235" mass="25477">MAEKDRRGAAVGDLERRIGHRFEDRELLEQALTHASVGDGAKAKVRDNEVLEFIGDRVLGLLAAEALAERFPKAKEGELAPRLNALVSRETCARVAKAADLGPALRLSASSSKIGGRETESILAGACEALMAALYQDGGLELARKVFLDLWSEEFDRAAQGRPRDPKTALQEWAQSKGRPLPSYRVLDRTGPDHAPEFTVEVSVKDVDPAIAKGKSRQEAEKAAAKALLERVQGD</sequence>
<dbReference type="EMBL" id="PJRS01000017">
    <property type="protein sequence ID" value="PLR26874.1"/>
    <property type="molecule type" value="Genomic_DNA"/>
</dbReference>
<name>A0A2N5DLF8_9CAUL</name>
<dbReference type="GO" id="GO:0006397">
    <property type="term" value="P:mRNA processing"/>
    <property type="evidence" value="ECO:0007669"/>
    <property type="project" value="UniProtKB-UniRule"/>
</dbReference>
<dbReference type="NCBIfam" id="TIGR02191">
    <property type="entry name" value="RNaseIII"/>
    <property type="match status" value="1"/>
</dbReference>
<dbReference type="SUPFAM" id="SSF69065">
    <property type="entry name" value="RNase III domain-like"/>
    <property type="match status" value="1"/>
</dbReference>
<dbReference type="GO" id="GO:0008033">
    <property type="term" value="P:tRNA processing"/>
    <property type="evidence" value="ECO:0007669"/>
    <property type="project" value="UniProtKB-KW"/>
</dbReference>
<evidence type="ECO:0000256" key="8">
    <source>
        <dbReference type="ARBA" id="ARBA00022694"/>
    </source>
</evidence>
<dbReference type="SMART" id="SM00358">
    <property type="entry name" value="DSRM"/>
    <property type="match status" value="1"/>
</dbReference>
<keyword evidence="9 15" id="KW-0540">Nuclease</keyword>
<evidence type="ECO:0000256" key="3">
    <source>
        <dbReference type="ARBA" id="ARBA00010183"/>
    </source>
</evidence>
<evidence type="ECO:0000256" key="16">
    <source>
        <dbReference type="SAM" id="MobiDB-lite"/>
    </source>
</evidence>
<dbReference type="CDD" id="cd00593">
    <property type="entry name" value="RIBOc"/>
    <property type="match status" value="1"/>
</dbReference>
<evidence type="ECO:0000313" key="20">
    <source>
        <dbReference type="Proteomes" id="UP000234479"/>
    </source>
</evidence>
<dbReference type="InterPro" id="IPR011907">
    <property type="entry name" value="RNase_III"/>
</dbReference>
<keyword evidence="13 15" id="KW-0460">Magnesium</keyword>
<evidence type="ECO:0000259" key="17">
    <source>
        <dbReference type="PROSITE" id="PS50137"/>
    </source>
</evidence>
<evidence type="ECO:0000256" key="14">
    <source>
        <dbReference type="ARBA" id="ARBA00022884"/>
    </source>
</evidence>
<keyword evidence="12 15" id="KW-0378">Hydrolase</keyword>
<dbReference type="Pfam" id="PF00035">
    <property type="entry name" value="dsrm"/>
    <property type="match status" value="1"/>
</dbReference>
<dbReference type="GO" id="GO:0005737">
    <property type="term" value="C:cytoplasm"/>
    <property type="evidence" value="ECO:0007669"/>
    <property type="project" value="UniProtKB-SubCell"/>
</dbReference>
<evidence type="ECO:0000256" key="2">
    <source>
        <dbReference type="ARBA" id="ARBA00004496"/>
    </source>
</evidence>
<evidence type="ECO:0000256" key="7">
    <source>
        <dbReference type="ARBA" id="ARBA00022664"/>
    </source>
</evidence>
<dbReference type="GO" id="GO:0004525">
    <property type="term" value="F:ribonuclease III activity"/>
    <property type="evidence" value="ECO:0007669"/>
    <property type="project" value="UniProtKB-UniRule"/>
</dbReference>
<dbReference type="OrthoDB" id="9805026at2"/>
<accession>A0A2N5DLF8</accession>
<keyword evidence="14 15" id="KW-0694">RNA-binding</keyword>
<dbReference type="GO" id="GO:0006364">
    <property type="term" value="P:rRNA processing"/>
    <property type="evidence" value="ECO:0007669"/>
    <property type="project" value="UniProtKB-UniRule"/>
</dbReference>
<feature type="region of interest" description="Disordered" evidence="16">
    <location>
        <begin position="159"/>
        <end position="192"/>
    </location>
</feature>
<dbReference type="CDD" id="cd10845">
    <property type="entry name" value="DSRM_RNAse_III_family"/>
    <property type="match status" value="1"/>
</dbReference>
<keyword evidence="10 15" id="KW-0479">Metal-binding</keyword>